<sequence>MNKQELHRIVDHLDQAELDEVHDYLIQLRNAEEVELSKGQMEGFYDQDEYFEEGEVNEEDVKKREDMKLRE</sequence>
<dbReference type="Proteomes" id="UP000278746">
    <property type="component" value="Unassembled WGS sequence"/>
</dbReference>
<proteinExistence type="predicted"/>
<reference evidence="1 2" key="1">
    <citation type="submission" date="2018-10" db="EMBL/GenBank/DDBJ databases">
        <title>Bacillus Keqinensis sp. nov., a moderately halophilic bacterium isolated from a saline-alkaline lake.</title>
        <authorList>
            <person name="Wang H."/>
        </authorList>
    </citation>
    <scope>NUCLEOTIDE SEQUENCE [LARGE SCALE GENOMIC DNA]</scope>
    <source>
        <strain evidence="1 2">KQ-3</strain>
    </source>
</reference>
<evidence type="ECO:0000313" key="1">
    <source>
        <dbReference type="EMBL" id="RNA66821.1"/>
    </source>
</evidence>
<dbReference type="RefSeq" id="WP_122900647.1">
    <property type="nucleotide sequence ID" value="NZ_RHIB01000003.1"/>
</dbReference>
<gene>
    <name evidence="1" type="ORF">EBO34_16575</name>
</gene>
<evidence type="ECO:0008006" key="3">
    <source>
        <dbReference type="Google" id="ProtNLM"/>
    </source>
</evidence>
<dbReference type="AlphaFoldDB" id="A0A3M7TMI4"/>
<keyword evidence="2" id="KW-1185">Reference proteome</keyword>
<comment type="caution">
    <text evidence="1">The sequence shown here is derived from an EMBL/GenBank/DDBJ whole genome shotgun (WGS) entry which is preliminary data.</text>
</comment>
<dbReference type="EMBL" id="RHIB01000003">
    <property type="protein sequence ID" value="RNA66821.1"/>
    <property type="molecule type" value="Genomic_DNA"/>
</dbReference>
<organism evidence="1 2">
    <name type="scientific">Alteribacter keqinensis</name>
    <dbReference type="NCBI Taxonomy" id="2483800"/>
    <lineage>
        <taxon>Bacteria</taxon>
        <taxon>Bacillati</taxon>
        <taxon>Bacillota</taxon>
        <taxon>Bacilli</taxon>
        <taxon>Bacillales</taxon>
        <taxon>Bacillaceae</taxon>
        <taxon>Alteribacter</taxon>
    </lineage>
</organism>
<dbReference type="OrthoDB" id="2891732at2"/>
<name>A0A3M7TMI4_9BACI</name>
<evidence type="ECO:0000313" key="2">
    <source>
        <dbReference type="Proteomes" id="UP000278746"/>
    </source>
</evidence>
<accession>A0A3M7TMI4</accession>
<protein>
    <recommendedName>
        <fullName evidence="3">DUF2281 domain-containing protein</fullName>
    </recommendedName>
</protein>